<evidence type="ECO:0000313" key="2">
    <source>
        <dbReference type="EMBL" id="GAA2427639.1"/>
    </source>
</evidence>
<dbReference type="Pfam" id="PF14200">
    <property type="entry name" value="RicinB_lectin_2"/>
    <property type="match status" value="1"/>
</dbReference>
<dbReference type="InterPro" id="IPR035992">
    <property type="entry name" value="Ricin_B-like_lectins"/>
</dbReference>
<comment type="caution">
    <text evidence="2">The sequence shown here is derived from an EMBL/GenBank/DDBJ whole genome shotgun (WGS) entry which is preliminary data.</text>
</comment>
<dbReference type="SUPFAM" id="SSF50370">
    <property type="entry name" value="Ricin B-like lectins"/>
    <property type="match status" value="1"/>
</dbReference>
<dbReference type="Gene3D" id="2.80.10.50">
    <property type="match status" value="1"/>
</dbReference>
<dbReference type="EMBL" id="BAAARW010000016">
    <property type="protein sequence ID" value="GAA2427639.1"/>
    <property type="molecule type" value="Genomic_DNA"/>
</dbReference>
<dbReference type="InterPro" id="IPR000772">
    <property type="entry name" value="Ricin_B_lectin"/>
</dbReference>
<sequence length="104" mass="11753">MQGPGGTPLFQIRNVMDSKCLDLGGYGGSPSGTKVQEFPCNGTTADNQLWWLDERADGTYWIRNFASDSKCLDPYAKNDDNRNLIIWPSAPENRNNHAWIFTRK</sequence>
<organism evidence="2 3">
    <name type="scientific">Actinomadura vinacea</name>
    <dbReference type="NCBI Taxonomy" id="115336"/>
    <lineage>
        <taxon>Bacteria</taxon>
        <taxon>Bacillati</taxon>
        <taxon>Actinomycetota</taxon>
        <taxon>Actinomycetes</taxon>
        <taxon>Streptosporangiales</taxon>
        <taxon>Thermomonosporaceae</taxon>
        <taxon>Actinomadura</taxon>
    </lineage>
</organism>
<name>A0ABP5WHZ0_9ACTN</name>
<evidence type="ECO:0000259" key="1">
    <source>
        <dbReference type="Pfam" id="PF14200"/>
    </source>
</evidence>
<dbReference type="CDD" id="cd00161">
    <property type="entry name" value="beta-trefoil_Ricin-like"/>
    <property type="match status" value="1"/>
</dbReference>
<dbReference type="PROSITE" id="PS50231">
    <property type="entry name" value="RICIN_B_LECTIN"/>
    <property type="match status" value="1"/>
</dbReference>
<keyword evidence="3" id="KW-1185">Reference proteome</keyword>
<accession>A0ABP5WHZ0</accession>
<dbReference type="RefSeq" id="WP_344591446.1">
    <property type="nucleotide sequence ID" value="NZ_BAAARW010000016.1"/>
</dbReference>
<proteinExistence type="predicted"/>
<protein>
    <recommendedName>
        <fullName evidence="1">Ricin B lectin domain-containing protein</fullName>
    </recommendedName>
</protein>
<feature type="domain" description="Ricin B lectin" evidence="1">
    <location>
        <begin position="5"/>
        <end position="87"/>
    </location>
</feature>
<gene>
    <name evidence="2" type="ORF">GCM10010191_45690</name>
</gene>
<reference evidence="3" key="1">
    <citation type="journal article" date="2019" name="Int. J. Syst. Evol. Microbiol.">
        <title>The Global Catalogue of Microorganisms (GCM) 10K type strain sequencing project: providing services to taxonomists for standard genome sequencing and annotation.</title>
        <authorList>
            <consortium name="The Broad Institute Genomics Platform"/>
            <consortium name="The Broad Institute Genome Sequencing Center for Infectious Disease"/>
            <person name="Wu L."/>
            <person name="Ma J."/>
        </authorList>
    </citation>
    <scope>NUCLEOTIDE SEQUENCE [LARGE SCALE GENOMIC DNA]</scope>
    <source>
        <strain evidence="3">JCM 3325</strain>
    </source>
</reference>
<evidence type="ECO:0000313" key="3">
    <source>
        <dbReference type="Proteomes" id="UP001501231"/>
    </source>
</evidence>
<dbReference type="Proteomes" id="UP001501231">
    <property type="component" value="Unassembled WGS sequence"/>
</dbReference>